<evidence type="ECO:0000313" key="2">
    <source>
        <dbReference type="Proteomes" id="UP000663814"/>
    </source>
</evidence>
<dbReference type="RefSeq" id="WP_205310653.1">
    <property type="nucleotide sequence ID" value="NZ_JAERPS020000001.1"/>
</dbReference>
<dbReference type="EMBL" id="JAERPS020000001">
    <property type="protein sequence ID" value="MBZ9610764.1"/>
    <property type="molecule type" value="Genomic_DNA"/>
</dbReference>
<evidence type="ECO:0000313" key="1">
    <source>
        <dbReference type="EMBL" id="MBZ9610764.1"/>
    </source>
</evidence>
<dbReference type="Proteomes" id="UP000663814">
    <property type="component" value="Unassembled WGS sequence"/>
</dbReference>
<comment type="caution">
    <text evidence="1">The sequence shown here is derived from an EMBL/GenBank/DDBJ whole genome shotgun (WGS) entry which is preliminary data.</text>
</comment>
<reference evidence="1 2" key="2">
    <citation type="submission" date="2021-08" db="EMBL/GenBank/DDBJ databases">
        <title>Rheinheimera aquimaris sp. nov., isolated from seawater of the East Sea in Korea.</title>
        <authorList>
            <person name="Kim K.H."/>
            <person name="Wenting R."/>
            <person name="Kim K.R."/>
            <person name="Jeon C.O."/>
        </authorList>
    </citation>
    <scope>NUCLEOTIDE SEQUENCE [LARGE SCALE GENOMIC DNA]</scope>
    <source>
        <strain evidence="1 2">MA-13</strain>
    </source>
</reference>
<sequence>MDNDVLELERQCLEALQHNYPQLLQCNGELLFVAEAESPKLTATAWQFDPHTTLLLKQDGIKSALLETLDMLVAQRKQQRIRPNREGRLVINNNQCQIHWLHEGSAGLVLYQCA</sequence>
<accession>A0ABS7X5D9</accession>
<organism evidence="1 2">
    <name type="scientific">Rheinheimera maricola</name>
    <dbReference type="NCBI Taxonomy" id="2793282"/>
    <lineage>
        <taxon>Bacteria</taxon>
        <taxon>Pseudomonadati</taxon>
        <taxon>Pseudomonadota</taxon>
        <taxon>Gammaproteobacteria</taxon>
        <taxon>Chromatiales</taxon>
        <taxon>Chromatiaceae</taxon>
        <taxon>Rheinheimera</taxon>
    </lineage>
</organism>
<keyword evidence="2" id="KW-1185">Reference proteome</keyword>
<name>A0ABS7X5D9_9GAMM</name>
<reference evidence="1 2" key="1">
    <citation type="submission" date="2020-12" db="EMBL/GenBank/DDBJ databases">
        <authorList>
            <person name="Ruan W."/>
            <person name="Khan S.A."/>
            <person name="Jeon C.O."/>
        </authorList>
    </citation>
    <scope>NUCLEOTIDE SEQUENCE [LARGE SCALE GENOMIC DNA]</scope>
    <source>
        <strain evidence="1 2">MA-13</strain>
    </source>
</reference>
<proteinExistence type="predicted"/>
<protein>
    <submittedName>
        <fullName evidence="1">Uncharacterized protein</fullName>
    </submittedName>
</protein>
<gene>
    <name evidence="1" type="ORF">I4W93_004070</name>
</gene>